<proteinExistence type="predicted"/>
<sequence>MALQKAKALLLSACLLVGLILSGCGGQPLTQREIVRGILFTRQNARYSACLVVADQGADSFQEEQIKIAAAQGKTPAQALQYAEDSLSGDAYYGLLDLLALPANSNWQEACSIGSLLYKNVQPAPEISVFALSPEPIQSWAKQGPTLYQNLKALEKTYGIHCGLQQLFTQENSSAIPGYTAESGYDFLLLGKNAASVRCKGLTGAQLAAVLCGQTKEMYGTFGEGQAVCRTRAHVTVEGNQVQLHLRDTELHALTDSVKDLENMLTRELEESFAYLYLQTQKSGTDPFHLDFWQACLYGPGSVANDPELRVIFE</sequence>
<evidence type="ECO:0000313" key="1">
    <source>
        <dbReference type="EMBL" id="HJG29708.1"/>
    </source>
</evidence>
<dbReference type="AlphaFoldDB" id="A0A921IPT2"/>
<name>A0A921IPT2_9FIRM</name>
<reference evidence="1" key="1">
    <citation type="journal article" date="2021" name="PeerJ">
        <title>Extensive microbial diversity within the chicken gut microbiome revealed by metagenomics and culture.</title>
        <authorList>
            <person name="Gilroy R."/>
            <person name="Ravi A."/>
            <person name="Getino M."/>
            <person name="Pursley I."/>
            <person name="Horton D.L."/>
            <person name="Alikhan N.F."/>
            <person name="Baker D."/>
            <person name="Gharbi K."/>
            <person name="Hall N."/>
            <person name="Watson M."/>
            <person name="Adriaenssens E.M."/>
            <person name="Foster-Nyarko E."/>
            <person name="Jarju S."/>
            <person name="Secka A."/>
            <person name="Antonio M."/>
            <person name="Oren A."/>
            <person name="Chaudhuri R.R."/>
            <person name="La Ragione R."/>
            <person name="Hildebrand F."/>
            <person name="Pallen M.J."/>
        </authorList>
    </citation>
    <scope>NUCLEOTIDE SEQUENCE</scope>
    <source>
        <strain evidence="1">ChiBcec21-2208</strain>
    </source>
</reference>
<reference evidence="1" key="2">
    <citation type="submission" date="2021-09" db="EMBL/GenBank/DDBJ databases">
        <authorList>
            <person name="Gilroy R."/>
        </authorList>
    </citation>
    <scope>NUCLEOTIDE SEQUENCE</scope>
    <source>
        <strain evidence="1">ChiBcec21-2208</strain>
    </source>
</reference>
<accession>A0A921IPT2</accession>
<evidence type="ECO:0000313" key="2">
    <source>
        <dbReference type="Proteomes" id="UP000782880"/>
    </source>
</evidence>
<comment type="caution">
    <text evidence="1">The sequence shown here is derived from an EMBL/GenBank/DDBJ whole genome shotgun (WGS) entry which is preliminary data.</text>
</comment>
<dbReference type="Proteomes" id="UP000782880">
    <property type="component" value="Unassembled WGS sequence"/>
</dbReference>
<organism evidence="1 2">
    <name type="scientific">Subdoligranulum variabile</name>
    <dbReference type="NCBI Taxonomy" id="214851"/>
    <lineage>
        <taxon>Bacteria</taxon>
        <taxon>Bacillati</taxon>
        <taxon>Bacillota</taxon>
        <taxon>Clostridia</taxon>
        <taxon>Eubacteriales</taxon>
        <taxon>Oscillospiraceae</taxon>
        <taxon>Subdoligranulum</taxon>
    </lineage>
</organism>
<dbReference type="EMBL" id="DYVE01000349">
    <property type="protein sequence ID" value="HJG29708.1"/>
    <property type="molecule type" value="Genomic_DNA"/>
</dbReference>
<dbReference type="PROSITE" id="PS51257">
    <property type="entry name" value="PROKAR_LIPOPROTEIN"/>
    <property type="match status" value="1"/>
</dbReference>
<gene>
    <name evidence="1" type="ORF">K8V20_13830</name>
</gene>
<protein>
    <submittedName>
        <fullName evidence="1">Uncharacterized protein</fullName>
    </submittedName>
</protein>